<proteinExistence type="inferred from homology"/>
<keyword evidence="8" id="KW-0812">Transmembrane</keyword>
<dbReference type="GO" id="GO:0004114">
    <property type="term" value="F:3',5'-cyclic-nucleotide phosphodiesterase activity"/>
    <property type="evidence" value="ECO:0007669"/>
    <property type="project" value="InterPro"/>
</dbReference>
<feature type="region of interest" description="Disordered" evidence="7">
    <location>
        <begin position="1321"/>
        <end position="1345"/>
    </location>
</feature>
<feature type="region of interest" description="Disordered" evidence="7">
    <location>
        <begin position="819"/>
        <end position="846"/>
    </location>
</feature>
<keyword evidence="1 5" id="KW-0479">Metal-binding</keyword>
<reference evidence="11 12" key="1">
    <citation type="journal article" date="2021" name="Sci. Rep.">
        <title>Genome sequencing of the multicellular alga Astrephomene provides insights into convergent evolution of germ-soma differentiation.</title>
        <authorList>
            <person name="Yamashita S."/>
            <person name="Yamamoto K."/>
            <person name="Matsuzaki R."/>
            <person name="Suzuki S."/>
            <person name="Yamaguchi H."/>
            <person name="Hirooka S."/>
            <person name="Minakuchi Y."/>
            <person name="Miyagishima S."/>
            <person name="Kawachi M."/>
            <person name="Toyoda A."/>
            <person name="Nozaki H."/>
        </authorList>
    </citation>
    <scope>NUCLEOTIDE SEQUENCE [LARGE SCALE GENOMIC DNA]</scope>
    <source>
        <strain evidence="11 12">NIES-4017</strain>
    </source>
</reference>
<name>A0AAD3E4X4_9CHLO</name>
<keyword evidence="8" id="KW-0472">Membrane</keyword>
<feature type="binding site" evidence="5">
    <location>
        <position position="1071"/>
    </location>
    <ligand>
        <name>Zn(2+)</name>
        <dbReference type="ChEBI" id="CHEBI:29105"/>
        <label>2</label>
    </ligand>
</feature>
<dbReference type="InterPro" id="IPR006189">
    <property type="entry name" value="CHASE_dom"/>
</dbReference>
<dbReference type="PANTHER" id="PTHR11347">
    <property type="entry name" value="CYCLIC NUCLEOTIDE PHOSPHODIESTERASE"/>
    <property type="match status" value="1"/>
</dbReference>
<evidence type="ECO:0000313" key="12">
    <source>
        <dbReference type="Proteomes" id="UP001054857"/>
    </source>
</evidence>
<evidence type="ECO:0000313" key="11">
    <source>
        <dbReference type="EMBL" id="GFR52553.1"/>
    </source>
</evidence>
<evidence type="ECO:0000256" key="5">
    <source>
        <dbReference type="PIRSR" id="PIRSR623088-3"/>
    </source>
</evidence>
<dbReference type="PROSITE" id="PS00126">
    <property type="entry name" value="PDEASE_I_1"/>
    <property type="match status" value="1"/>
</dbReference>
<feature type="binding site" evidence="4">
    <location>
        <position position="1071"/>
    </location>
    <ligand>
        <name>AMP</name>
        <dbReference type="ChEBI" id="CHEBI:456215"/>
    </ligand>
</feature>
<gene>
    <name evidence="11" type="ORF">Agub_g15141</name>
</gene>
<feature type="compositionally biased region" description="Low complexity" evidence="7">
    <location>
        <begin position="831"/>
        <end position="846"/>
    </location>
</feature>
<dbReference type="InterPro" id="IPR023174">
    <property type="entry name" value="PDEase_CS"/>
</dbReference>
<dbReference type="GO" id="GO:0046872">
    <property type="term" value="F:metal ion binding"/>
    <property type="evidence" value="ECO:0007669"/>
    <property type="project" value="UniProtKB-KW"/>
</dbReference>
<dbReference type="InterPro" id="IPR003607">
    <property type="entry name" value="HD/PDEase_dom"/>
</dbReference>
<dbReference type="PRINTS" id="PR00387">
    <property type="entry name" value="PDIESTERASE1"/>
</dbReference>
<dbReference type="PROSITE" id="PS50839">
    <property type="entry name" value="CHASE"/>
    <property type="match status" value="1"/>
</dbReference>
<feature type="binding site" evidence="5">
    <location>
        <position position="1224"/>
    </location>
    <ligand>
        <name>Zn(2+)</name>
        <dbReference type="ChEBI" id="CHEBI:29105"/>
        <label>1</label>
    </ligand>
</feature>
<dbReference type="SMART" id="SM00471">
    <property type="entry name" value="HDc"/>
    <property type="match status" value="1"/>
</dbReference>
<feature type="binding site" evidence="4">
    <location>
        <position position="1275"/>
    </location>
    <ligand>
        <name>AMP</name>
        <dbReference type="ChEBI" id="CHEBI:456215"/>
    </ligand>
</feature>
<dbReference type="Pfam" id="PF00233">
    <property type="entry name" value="PDEase_I"/>
    <property type="match status" value="1"/>
</dbReference>
<evidence type="ECO:0000256" key="1">
    <source>
        <dbReference type="ARBA" id="ARBA00022723"/>
    </source>
</evidence>
<feature type="compositionally biased region" description="Low complexity" evidence="7">
    <location>
        <begin position="1321"/>
        <end position="1339"/>
    </location>
</feature>
<keyword evidence="2 6" id="KW-0378">Hydrolase</keyword>
<feature type="region of interest" description="Disordered" evidence="7">
    <location>
        <begin position="620"/>
        <end position="655"/>
    </location>
</feature>
<feature type="domain" description="PDEase" evidence="10">
    <location>
        <begin position="953"/>
        <end position="1318"/>
    </location>
</feature>
<feature type="binding site" evidence="5">
    <location>
        <position position="1033"/>
    </location>
    <ligand>
        <name>Zn(2+)</name>
        <dbReference type="ChEBI" id="CHEBI:29105"/>
        <label>1</label>
    </ligand>
</feature>
<comment type="similarity">
    <text evidence="6">Belongs to the cyclic nucleotide phosphodiesterase family.</text>
</comment>
<dbReference type="InterPro" id="IPR023088">
    <property type="entry name" value="PDEase"/>
</dbReference>
<evidence type="ECO:0000256" key="6">
    <source>
        <dbReference type="RuleBase" id="RU363067"/>
    </source>
</evidence>
<dbReference type="GO" id="GO:0007165">
    <property type="term" value="P:signal transduction"/>
    <property type="evidence" value="ECO:0007669"/>
    <property type="project" value="InterPro"/>
</dbReference>
<feature type="compositionally biased region" description="Polar residues" evidence="7">
    <location>
        <begin position="778"/>
        <end position="794"/>
    </location>
</feature>
<feature type="transmembrane region" description="Helical" evidence="8">
    <location>
        <begin position="33"/>
        <end position="53"/>
    </location>
</feature>
<dbReference type="InterPro" id="IPR036971">
    <property type="entry name" value="PDEase_catalytic_dom_sf"/>
</dbReference>
<sequence length="1345" mass="142752">MLGFICALLPASWRSSAKSYAKGYQTVLRSYPSTLLWPLVAFVIFVGFGVWAVSRGAQLSAHSAKVQALSLASAAALNYQQQLSIPSTLTHVLASMVAQDPQYDAVRSRFNDTASALATAVPRGSLQSLGLSPSGIVRLIYPTTGNQAFLGLDLFKSDPSRPGVQLSVLRAAAKGGTAVDGPFPLPELPGAGSMLIVREAIHVPVAGPNETFSRPDVPNALCGEACAYNTSSGTKLWGFASALITLAADGTLMAGQQGAASPLKALASHGYRYSLTAPDPVAAAAAGSSSGGSGTERVLVVSSAEGVPRDPVEAIIDLDGAQWSLLVGPAKGSWSPAWYGGVVAVVVVLSTALALMLFGLLVSRRRHQLLLESLLPRELIRDLHAENMDAMGPAPDRRSGTDCPADLLVALLGCLLSGQAPELRDVVLLRTVLQRGDDVYRPFDLRARIKGANLDADVARSLMRQLGGMMDSSSSDSSTSIRSPITAPRTPRSGSCEDLNLNDRPDAGGAPPGAERGRADEPGSTFTVPGCPERNESSTQGVGRTSPRLPAAEEGECGGKELGLKTLPSAGQQELQEMSPEELREGRLRAECRTLRGALGVILAMELDKNEEEVEEEVRQARVSRRQTKQQRQQKDNLTHQEKRRSLDSAVPGMSLLDTEAELEAARGRGSRSGLGFEGRGAVCEAKYIFASSPYIPISKLLQPREASPSLDRGTSSGVVLRMTPTAPGSLAVADQQQRPAGLSPRRSSGVSLFGWRLGSALPVGAAGNPIRTDLSARPSSACQWTEGSGQPNGTPLRAVPGVAGDVLRSSLLDRPSAEAAPVITGRGQFSERPSAGAASRPASALSDRLQRTPLCMQQYQPPQPQQQQALQQSQQPRAGRRGAAQLLLLRRGGDLAPSRPARSMPSKLEGEECSEDGVDGGGGEGVGSNGVAWVAAGAVAEATDRALAVPAPAKSLLDEVERLLSISGEWQYDMWSLQQASGGHALSVMGFFLIQQAGLLERCHMEPLKLARLLRTIEAGYQASNPYHNAVHAADVLRTLHVLLHGAGLTDHYLDHVGLLAAYLAAIIHDYGHPGLTNDFLIATSHPLALRYNDRSPLESHHCAAAFSLMLPPKEVQTHGSQATRLDVLSGLSASERTALRKQMIEMVMATDMKQHFAVIAQFNTVHRLATASTVGPSQGSSFNHRRHLHVPSLDGPACALAPVPVDEAERLLSLQMALKVADLGHLGARLETHKRWLAGLEEEFFRQGDRERQLGMPISPLFDRAKQGVGKSQVGFYDFVALPLLQAVVGAFPGATPLLHCFQANYHHWRDVESANATPELLPPATSTATATSVPPARSAHAE</sequence>
<feature type="binding site" evidence="5">
    <location>
        <position position="1070"/>
    </location>
    <ligand>
        <name>Zn(2+)</name>
        <dbReference type="ChEBI" id="CHEBI:29105"/>
        <label>1</label>
    </ligand>
</feature>
<accession>A0AAD3E4X4</accession>
<dbReference type="SMART" id="SM01079">
    <property type="entry name" value="CHASE"/>
    <property type="match status" value="1"/>
</dbReference>
<dbReference type="SUPFAM" id="SSF109604">
    <property type="entry name" value="HD-domain/PDEase-like"/>
    <property type="match status" value="1"/>
</dbReference>
<feature type="compositionally biased region" description="Low complexity" evidence="7">
    <location>
        <begin position="472"/>
        <end position="483"/>
    </location>
</feature>
<evidence type="ECO:0000256" key="3">
    <source>
        <dbReference type="PIRSR" id="PIRSR623088-1"/>
    </source>
</evidence>
<keyword evidence="12" id="KW-1185">Reference proteome</keyword>
<dbReference type="Gene3D" id="1.10.1300.10">
    <property type="entry name" value="3'5'-cyclic nucleotide phosphodiesterase, catalytic domain"/>
    <property type="match status" value="1"/>
</dbReference>
<feature type="region of interest" description="Disordered" evidence="7">
    <location>
        <begin position="468"/>
        <end position="580"/>
    </location>
</feature>
<protein>
    <recommendedName>
        <fullName evidence="6">Phosphodiesterase</fullName>
        <ecNumber evidence="6">3.1.4.-</ecNumber>
    </recommendedName>
</protein>
<feature type="binding site" evidence="5">
    <location>
        <position position="1071"/>
    </location>
    <ligand>
        <name>Zn(2+)</name>
        <dbReference type="ChEBI" id="CHEBI:29105"/>
        <label>1</label>
    </ligand>
</feature>
<dbReference type="EC" id="3.1.4.-" evidence="6"/>
<feature type="active site" description="Proton donor" evidence="3">
    <location>
        <position position="1029"/>
    </location>
</feature>
<evidence type="ECO:0000259" key="9">
    <source>
        <dbReference type="PROSITE" id="PS50839"/>
    </source>
</evidence>
<dbReference type="PROSITE" id="PS51845">
    <property type="entry name" value="PDEASE_I_2"/>
    <property type="match status" value="1"/>
</dbReference>
<feature type="binding site" evidence="4">
    <location>
        <position position="1224"/>
    </location>
    <ligand>
        <name>AMP</name>
        <dbReference type="ChEBI" id="CHEBI:456215"/>
    </ligand>
</feature>
<evidence type="ECO:0000256" key="4">
    <source>
        <dbReference type="PIRSR" id="PIRSR623088-2"/>
    </source>
</evidence>
<feature type="domain" description="CHASE" evidence="9">
    <location>
        <begin position="132"/>
        <end position="246"/>
    </location>
</feature>
<feature type="compositionally biased region" description="Basic and acidic residues" evidence="7">
    <location>
        <begin position="633"/>
        <end position="647"/>
    </location>
</feature>
<evidence type="ECO:0000256" key="7">
    <source>
        <dbReference type="SAM" id="MobiDB-lite"/>
    </source>
</evidence>
<evidence type="ECO:0000259" key="10">
    <source>
        <dbReference type="PROSITE" id="PS51845"/>
    </source>
</evidence>
<dbReference type="InterPro" id="IPR002073">
    <property type="entry name" value="PDEase_catalytic_dom"/>
</dbReference>
<feature type="transmembrane region" description="Helical" evidence="8">
    <location>
        <begin position="338"/>
        <end position="362"/>
    </location>
</feature>
<evidence type="ECO:0000256" key="8">
    <source>
        <dbReference type="SAM" id="Phobius"/>
    </source>
</evidence>
<keyword evidence="8" id="KW-1133">Transmembrane helix</keyword>
<feature type="region of interest" description="Disordered" evidence="7">
    <location>
        <begin position="773"/>
        <end position="798"/>
    </location>
</feature>
<feature type="binding site" evidence="4">
    <location>
        <begin position="1029"/>
        <end position="1033"/>
    </location>
    <ligand>
        <name>AMP</name>
        <dbReference type="ChEBI" id="CHEBI:456215"/>
    </ligand>
</feature>
<evidence type="ECO:0000256" key="2">
    <source>
        <dbReference type="ARBA" id="ARBA00022801"/>
    </source>
</evidence>
<feature type="region of interest" description="Disordered" evidence="7">
    <location>
        <begin position="860"/>
        <end position="920"/>
    </location>
</feature>
<dbReference type="EMBL" id="BMAR01000067">
    <property type="protein sequence ID" value="GFR52553.1"/>
    <property type="molecule type" value="Genomic_DNA"/>
</dbReference>
<dbReference type="CDD" id="cd00077">
    <property type="entry name" value="HDc"/>
    <property type="match status" value="1"/>
</dbReference>
<comment type="cofactor">
    <cofactor evidence="6">
        <name>a divalent metal cation</name>
        <dbReference type="ChEBI" id="CHEBI:60240"/>
    </cofactor>
    <text evidence="6">Binds 2 divalent metal cations per subunit. Site 1 may preferentially bind zinc ions, while site 2 has a preference for magnesium and/or manganese ions.</text>
</comment>
<dbReference type="Proteomes" id="UP001054857">
    <property type="component" value="Unassembled WGS sequence"/>
</dbReference>
<organism evidence="11 12">
    <name type="scientific">Astrephomene gubernaculifera</name>
    <dbReference type="NCBI Taxonomy" id="47775"/>
    <lineage>
        <taxon>Eukaryota</taxon>
        <taxon>Viridiplantae</taxon>
        <taxon>Chlorophyta</taxon>
        <taxon>core chlorophytes</taxon>
        <taxon>Chlorophyceae</taxon>
        <taxon>CS clade</taxon>
        <taxon>Chlamydomonadales</taxon>
        <taxon>Astrephomenaceae</taxon>
        <taxon>Astrephomene</taxon>
    </lineage>
</organism>
<feature type="compositionally biased region" description="Low complexity" evidence="7">
    <location>
        <begin position="860"/>
        <end position="897"/>
    </location>
</feature>
<comment type="caution">
    <text evidence="11">The sequence shown here is derived from an EMBL/GenBank/DDBJ whole genome shotgun (WGS) entry which is preliminary data.</text>
</comment>